<feature type="region of interest" description="Disordered" evidence="1">
    <location>
        <begin position="30"/>
        <end position="104"/>
    </location>
</feature>
<accession>C4WP79</accession>
<evidence type="ECO:0000313" key="2">
    <source>
        <dbReference type="EMBL" id="EEQ94188.1"/>
    </source>
</evidence>
<comment type="caution">
    <text evidence="2">The sequence shown here is derived from an EMBL/GenBank/DDBJ whole genome shotgun (WGS) entry which is preliminary data.</text>
</comment>
<reference evidence="2 3" key="1">
    <citation type="submission" date="2009-05" db="EMBL/GenBank/DDBJ databases">
        <authorList>
            <person name="Setubal J.C."/>
            <person name="Boyle S."/>
            <person name="Crasta O.R."/>
            <person name="Gillespie J.J."/>
            <person name="Kenyon R.W."/>
            <person name="Lu J."/>
            <person name="Mane S."/>
            <person name="Nagrani S."/>
            <person name="Shallom J.M."/>
            <person name="Shallom S."/>
            <person name="Shukla M."/>
            <person name="Snyder E.E."/>
            <person name="Sobral B.W."/>
            <person name="Wattam A.R."/>
            <person name="Will R."/>
            <person name="Williams K."/>
            <person name="Yoo H."/>
            <person name="Munk C."/>
            <person name="Tapia R."/>
            <person name="Green L."/>
            <person name="Rogers Y."/>
            <person name="Detter J.C."/>
            <person name="Bruce D."/>
            <person name="Brettin T.S."/>
            <person name="Tsolis R."/>
        </authorList>
    </citation>
    <scope>NUCLEOTIDE SEQUENCE [LARGE SCALE GENOMIC DNA]</scope>
    <source>
        <strain evidence="2 3">LMG 3301</strain>
    </source>
</reference>
<dbReference type="AlphaFoldDB" id="C4WP79"/>
<protein>
    <submittedName>
        <fullName evidence="2">Uncharacterized protein</fullName>
    </submittedName>
</protein>
<name>C4WP79_9HYPH</name>
<feature type="compositionally biased region" description="Polar residues" evidence="1">
    <location>
        <begin position="53"/>
        <end position="68"/>
    </location>
</feature>
<dbReference type="HOGENOM" id="CLU_2247259_0_0_5"/>
<sequence>MTPMGTPWHPTGGTVMFYDAASIRFPYFDKDRVGAGEPSEHEPRDHQARPTHEQSNAPGNPRQPQSDDPQTDFDFDSPNGKRPNDLANPSARELRRESRGTEQN</sequence>
<proteinExistence type="predicted"/>
<organism evidence="2 3">
    <name type="scientific">Brucella intermedia LMG 3301</name>
    <dbReference type="NCBI Taxonomy" id="641118"/>
    <lineage>
        <taxon>Bacteria</taxon>
        <taxon>Pseudomonadati</taxon>
        <taxon>Pseudomonadota</taxon>
        <taxon>Alphaproteobacteria</taxon>
        <taxon>Hyphomicrobiales</taxon>
        <taxon>Brucellaceae</taxon>
        <taxon>Brucella/Ochrobactrum group</taxon>
        <taxon>Brucella</taxon>
    </lineage>
</organism>
<gene>
    <name evidence="2" type="ORF">OINT_2001406</name>
</gene>
<evidence type="ECO:0000256" key="1">
    <source>
        <dbReference type="SAM" id="MobiDB-lite"/>
    </source>
</evidence>
<feature type="compositionally biased region" description="Basic and acidic residues" evidence="1">
    <location>
        <begin position="92"/>
        <end position="104"/>
    </location>
</feature>
<evidence type="ECO:0000313" key="3">
    <source>
        <dbReference type="Proteomes" id="UP000004386"/>
    </source>
</evidence>
<dbReference type="EMBL" id="ACQA01000002">
    <property type="protein sequence ID" value="EEQ94188.1"/>
    <property type="molecule type" value="Genomic_DNA"/>
</dbReference>
<dbReference type="Proteomes" id="UP000004386">
    <property type="component" value="Unassembled WGS sequence"/>
</dbReference>
<feature type="compositionally biased region" description="Basic and acidic residues" evidence="1">
    <location>
        <begin position="30"/>
        <end position="52"/>
    </location>
</feature>